<name>A0ABV8NMA3_9SPHI</name>
<evidence type="ECO:0000313" key="8">
    <source>
        <dbReference type="Proteomes" id="UP001595792"/>
    </source>
</evidence>
<proteinExistence type="predicted"/>
<accession>A0ABV8NMA3</accession>
<evidence type="ECO:0000256" key="2">
    <source>
        <dbReference type="ARBA" id="ARBA00022692"/>
    </source>
</evidence>
<evidence type="ECO:0000256" key="5">
    <source>
        <dbReference type="SAM" id="Phobius"/>
    </source>
</evidence>
<feature type="domain" description="Cation/H+ exchanger transmembrane" evidence="6">
    <location>
        <begin position="22"/>
        <end position="90"/>
    </location>
</feature>
<protein>
    <submittedName>
        <fullName evidence="7">Cation:proton antiporter</fullName>
    </submittedName>
</protein>
<keyword evidence="8" id="KW-1185">Reference proteome</keyword>
<organism evidence="7 8">
    <name type="scientific">Pedobacter jamesrossensis</name>
    <dbReference type="NCBI Taxonomy" id="1908238"/>
    <lineage>
        <taxon>Bacteria</taxon>
        <taxon>Pseudomonadati</taxon>
        <taxon>Bacteroidota</taxon>
        <taxon>Sphingobacteriia</taxon>
        <taxon>Sphingobacteriales</taxon>
        <taxon>Sphingobacteriaceae</taxon>
        <taxon>Pedobacter</taxon>
    </lineage>
</organism>
<sequence>MSRFYQSARLWLLKGFVNDILISLEPRLSTIISGESLFNDGVSLILFVIILGITQKPGEGSFAEIPKIFAQEIVGGIIIVLILGFLGIFIL</sequence>
<keyword evidence="4 5" id="KW-0472">Membrane</keyword>
<keyword evidence="3 5" id="KW-1133">Transmembrane helix</keyword>
<evidence type="ECO:0000313" key="7">
    <source>
        <dbReference type="EMBL" id="MFC4197011.1"/>
    </source>
</evidence>
<comment type="caution">
    <text evidence="7">The sequence shown here is derived from an EMBL/GenBank/DDBJ whole genome shotgun (WGS) entry which is preliminary data.</text>
</comment>
<dbReference type="RefSeq" id="WP_378960357.1">
    <property type="nucleotide sequence ID" value="NZ_JBHRXC010000016.1"/>
</dbReference>
<dbReference type="Gene3D" id="6.10.140.1330">
    <property type="match status" value="1"/>
</dbReference>
<gene>
    <name evidence="7" type="ORF">ACFOUY_09905</name>
</gene>
<evidence type="ECO:0000259" key="6">
    <source>
        <dbReference type="Pfam" id="PF00999"/>
    </source>
</evidence>
<keyword evidence="2 5" id="KW-0812">Transmembrane</keyword>
<dbReference type="Pfam" id="PF00999">
    <property type="entry name" value="Na_H_Exchanger"/>
    <property type="match status" value="1"/>
</dbReference>
<comment type="subcellular location">
    <subcellularLocation>
        <location evidence="1">Membrane</location>
        <topology evidence="1">Multi-pass membrane protein</topology>
    </subcellularLocation>
</comment>
<feature type="transmembrane region" description="Helical" evidence="5">
    <location>
        <begin position="37"/>
        <end position="53"/>
    </location>
</feature>
<dbReference type="Proteomes" id="UP001595792">
    <property type="component" value="Unassembled WGS sequence"/>
</dbReference>
<dbReference type="InterPro" id="IPR006153">
    <property type="entry name" value="Cation/H_exchanger_TM"/>
</dbReference>
<dbReference type="EMBL" id="JBHSBY010000094">
    <property type="protein sequence ID" value="MFC4197011.1"/>
    <property type="molecule type" value="Genomic_DNA"/>
</dbReference>
<reference evidence="8" key="1">
    <citation type="journal article" date="2019" name="Int. J. Syst. Evol. Microbiol.">
        <title>The Global Catalogue of Microorganisms (GCM) 10K type strain sequencing project: providing services to taxonomists for standard genome sequencing and annotation.</title>
        <authorList>
            <consortium name="The Broad Institute Genomics Platform"/>
            <consortium name="The Broad Institute Genome Sequencing Center for Infectious Disease"/>
            <person name="Wu L."/>
            <person name="Ma J."/>
        </authorList>
    </citation>
    <scope>NUCLEOTIDE SEQUENCE [LARGE SCALE GENOMIC DNA]</scope>
    <source>
        <strain evidence="8">CCM 8689</strain>
    </source>
</reference>
<evidence type="ECO:0000256" key="3">
    <source>
        <dbReference type="ARBA" id="ARBA00022989"/>
    </source>
</evidence>
<evidence type="ECO:0000256" key="1">
    <source>
        <dbReference type="ARBA" id="ARBA00004141"/>
    </source>
</evidence>
<feature type="transmembrane region" description="Helical" evidence="5">
    <location>
        <begin position="73"/>
        <end position="90"/>
    </location>
</feature>
<evidence type="ECO:0000256" key="4">
    <source>
        <dbReference type="ARBA" id="ARBA00023136"/>
    </source>
</evidence>